<feature type="transmembrane region" description="Helical" evidence="6">
    <location>
        <begin position="21"/>
        <end position="46"/>
    </location>
</feature>
<dbReference type="OrthoDB" id="419616at2759"/>
<protein>
    <recommendedName>
        <fullName evidence="9">Major facilitator superfamily (MFS) profile domain-containing protein</fullName>
    </recommendedName>
</protein>
<gene>
    <name evidence="7" type="ORF">PXEA_LOCUS15168</name>
</gene>
<keyword evidence="8" id="KW-1185">Reference proteome</keyword>
<evidence type="ECO:0000256" key="1">
    <source>
        <dbReference type="ARBA" id="ARBA00004141"/>
    </source>
</evidence>
<dbReference type="GO" id="GO:0022857">
    <property type="term" value="F:transmembrane transporter activity"/>
    <property type="evidence" value="ECO:0007669"/>
    <property type="project" value="InterPro"/>
</dbReference>
<dbReference type="InterPro" id="IPR001958">
    <property type="entry name" value="Tet-R_TetA/multi-R_MdtG-like"/>
</dbReference>
<feature type="transmembrane region" description="Helical" evidence="6">
    <location>
        <begin position="112"/>
        <end position="135"/>
    </location>
</feature>
<dbReference type="SUPFAM" id="SSF103473">
    <property type="entry name" value="MFS general substrate transporter"/>
    <property type="match status" value="1"/>
</dbReference>
<dbReference type="GO" id="GO:0016020">
    <property type="term" value="C:membrane"/>
    <property type="evidence" value="ECO:0007669"/>
    <property type="project" value="UniProtKB-SubCell"/>
</dbReference>
<dbReference type="EMBL" id="CAAALY010052794">
    <property type="protein sequence ID" value="VEL21728.1"/>
    <property type="molecule type" value="Genomic_DNA"/>
</dbReference>
<proteinExistence type="predicted"/>
<evidence type="ECO:0000256" key="5">
    <source>
        <dbReference type="ARBA" id="ARBA00023136"/>
    </source>
</evidence>
<evidence type="ECO:0000256" key="6">
    <source>
        <dbReference type="SAM" id="Phobius"/>
    </source>
</evidence>
<evidence type="ECO:0000256" key="3">
    <source>
        <dbReference type="ARBA" id="ARBA00022692"/>
    </source>
</evidence>
<dbReference type="PRINTS" id="PR01035">
    <property type="entry name" value="TCRTETA"/>
</dbReference>
<reference evidence="7" key="1">
    <citation type="submission" date="2018-11" db="EMBL/GenBank/DDBJ databases">
        <authorList>
            <consortium name="Pathogen Informatics"/>
        </authorList>
    </citation>
    <scope>NUCLEOTIDE SEQUENCE</scope>
</reference>
<name>A0A448WW65_9PLAT</name>
<comment type="subcellular location">
    <subcellularLocation>
        <location evidence="1">Membrane</location>
        <topology evidence="1">Multi-pass membrane protein</topology>
    </subcellularLocation>
</comment>
<dbReference type="Pfam" id="PF07690">
    <property type="entry name" value="MFS_1"/>
    <property type="match status" value="1"/>
</dbReference>
<organism evidence="7 8">
    <name type="scientific">Protopolystoma xenopodis</name>
    <dbReference type="NCBI Taxonomy" id="117903"/>
    <lineage>
        <taxon>Eukaryota</taxon>
        <taxon>Metazoa</taxon>
        <taxon>Spiralia</taxon>
        <taxon>Lophotrochozoa</taxon>
        <taxon>Platyhelminthes</taxon>
        <taxon>Monogenea</taxon>
        <taxon>Polyopisthocotylea</taxon>
        <taxon>Polystomatidea</taxon>
        <taxon>Polystomatidae</taxon>
        <taxon>Protopolystoma</taxon>
    </lineage>
</organism>
<evidence type="ECO:0000256" key="2">
    <source>
        <dbReference type="ARBA" id="ARBA00022448"/>
    </source>
</evidence>
<keyword evidence="2" id="KW-0813">Transport</keyword>
<evidence type="ECO:0000256" key="4">
    <source>
        <dbReference type="ARBA" id="ARBA00022989"/>
    </source>
</evidence>
<sequence length="152" mass="17014">MRRRGLLDPGKRPEFGICTSTATVYHAVVIIFLEFFAFGLLTTPMISILDEAFPKHTFLMNGLVQGVKGFLSFLSAPLIGSMSDTFGRKPFLILTVTFTCSPIPLIKLSHWWYFTMISISGIFSVTFSVVLAYVADITSEEERSWAYGLVQK</sequence>
<dbReference type="InterPro" id="IPR036259">
    <property type="entry name" value="MFS_trans_sf"/>
</dbReference>
<accession>A0A448WW65</accession>
<dbReference type="InterPro" id="IPR011701">
    <property type="entry name" value="MFS"/>
</dbReference>
<evidence type="ECO:0008006" key="9">
    <source>
        <dbReference type="Google" id="ProtNLM"/>
    </source>
</evidence>
<evidence type="ECO:0000313" key="7">
    <source>
        <dbReference type="EMBL" id="VEL21728.1"/>
    </source>
</evidence>
<keyword evidence="5 6" id="KW-0472">Membrane</keyword>
<evidence type="ECO:0000313" key="8">
    <source>
        <dbReference type="Proteomes" id="UP000784294"/>
    </source>
</evidence>
<comment type="caution">
    <text evidence="7">The sequence shown here is derived from an EMBL/GenBank/DDBJ whole genome shotgun (WGS) entry which is preliminary data.</text>
</comment>
<dbReference type="Proteomes" id="UP000784294">
    <property type="component" value="Unassembled WGS sequence"/>
</dbReference>
<keyword evidence="3 6" id="KW-0812">Transmembrane</keyword>
<dbReference type="Gene3D" id="1.20.1250.20">
    <property type="entry name" value="MFS general substrate transporter like domains"/>
    <property type="match status" value="1"/>
</dbReference>
<dbReference type="PANTHER" id="PTHR23504:SF1">
    <property type="entry name" value="GH21943P-RELATED"/>
    <property type="match status" value="1"/>
</dbReference>
<dbReference type="PANTHER" id="PTHR23504">
    <property type="entry name" value="MAJOR FACILITATOR SUPERFAMILY DOMAIN-CONTAINING PROTEIN 10"/>
    <property type="match status" value="1"/>
</dbReference>
<dbReference type="AlphaFoldDB" id="A0A448WW65"/>
<keyword evidence="4 6" id="KW-1133">Transmembrane helix</keyword>